<evidence type="ECO:0000313" key="2">
    <source>
        <dbReference type="EMBL" id="QIL45853.1"/>
    </source>
</evidence>
<organism evidence="2 3">
    <name type="scientific">Vagococcus coleopterorum</name>
    <dbReference type="NCBI Taxonomy" id="2714946"/>
    <lineage>
        <taxon>Bacteria</taxon>
        <taxon>Bacillati</taxon>
        <taxon>Bacillota</taxon>
        <taxon>Bacilli</taxon>
        <taxon>Lactobacillales</taxon>
        <taxon>Enterococcaceae</taxon>
        <taxon>Vagococcus</taxon>
    </lineage>
</organism>
<sequence length="126" mass="14787">MSKLDNFADYLTKIDNPIHREQLTGVLQWIIDEFPTLETKIAWNQPMFTDHGTFILGLSVAKHHFSIAPEGIVIEKFADKIANANYSTGKQFMRIKWDQPINYDLLRDIIQFNIDDKKDCPTFWRK</sequence>
<dbReference type="EMBL" id="CP049886">
    <property type="protein sequence ID" value="QIL45853.1"/>
    <property type="molecule type" value="Genomic_DNA"/>
</dbReference>
<accession>A0A6G8ALQ3</accession>
<reference evidence="2 3" key="1">
    <citation type="submission" date="2020-03" db="EMBL/GenBank/DDBJ databases">
        <title>Vagococcus sp. nov., isolated from beetles.</title>
        <authorList>
            <person name="Hyun D.-W."/>
            <person name="Bae J.-W."/>
        </authorList>
    </citation>
    <scope>NUCLEOTIDE SEQUENCE [LARGE SCALE GENOMIC DNA]</scope>
    <source>
        <strain evidence="2 3">HDW17A</strain>
    </source>
</reference>
<dbReference type="Pfam" id="PF08818">
    <property type="entry name" value="DUF1801"/>
    <property type="match status" value="1"/>
</dbReference>
<evidence type="ECO:0000259" key="1">
    <source>
        <dbReference type="Pfam" id="PF08818"/>
    </source>
</evidence>
<dbReference type="SUPFAM" id="SSF159888">
    <property type="entry name" value="YdhG-like"/>
    <property type="match status" value="1"/>
</dbReference>
<proteinExistence type="predicted"/>
<evidence type="ECO:0000313" key="3">
    <source>
        <dbReference type="Proteomes" id="UP000500890"/>
    </source>
</evidence>
<dbReference type="InterPro" id="IPR014922">
    <property type="entry name" value="YdhG-like"/>
</dbReference>
<gene>
    <name evidence="2" type="ORF">G7081_01480</name>
</gene>
<dbReference type="AlphaFoldDB" id="A0A6G8ALQ3"/>
<dbReference type="Gene3D" id="3.90.1150.200">
    <property type="match status" value="1"/>
</dbReference>
<dbReference type="KEGG" id="vah:G7081_01480"/>
<protein>
    <submittedName>
        <fullName evidence="2">Iron chaperone</fullName>
    </submittedName>
</protein>
<keyword evidence="3" id="KW-1185">Reference proteome</keyword>
<feature type="domain" description="YdhG-like" evidence="1">
    <location>
        <begin position="19"/>
        <end position="114"/>
    </location>
</feature>
<dbReference type="Proteomes" id="UP000500890">
    <property type="component" value="Chromosome"/>
</dbReference>
<name>A0A6G8ALQ3_9ENTE</name>
<dbReference type="RefSeq" id="WP_166006760.1">
    <property type="nucleotide sequence ID" value="NZ_CP049886.1"/>
</dbReference>